<feature type="compositionally biased region" description="Acidic residues" evidence="1">
    <location>
        <begin position="1100"/>
        <end position="1115"/>
    </location>
</feature>
<organism evidence="2">
    <name type="scientific">Sarcoptes scabiei</name>
    <name type="common">Itch mite</name>
    <name type="synonym">Acarus scabiei</name>
    <dbReference type="NCBI Taxonomy" id="52283"/>
    <lineage>
        <taxon>Eukaryota</taxon>
        <taxon>Metazoa</taxon>
        <taxon>Ecdysozoa</taxon>
        <taxon>Arthropoda</taxon>
        <taxon>Chelicerata</taxon>
        <taxon>Arachnida</taxon>
        <taxon>Acari</taxon>
        <taxon>Acariformes</taxon>
        <taxon>Sarcoptiformes</taxon>
        <taxon>Astigmata</taxon>
        <taxon>Psoroptidia</taxon>
        <taxon>Sarcoptoidea</taxon>
        <taxon>Sarcoptidae</taxon>
        <taxon>Sarcoptinae</taxon>
        <taxon>Sarcoptes</taxon>
    </lineage>
</organism>
<feature type="region of interest" description="Disordered" evidence="1">
    <location>
        <begin position="725"/>
        <end position="770"/>
    </location>
</feature>
<feature type="region of interest" description="Disordered" evidence="1">
    <location>
        <begin position="1003"/>
        <end position="1135"/>
    </location>
</feature>
<keyword evidence="4" id="KW-1185">Reference proteome</keyword>
<gene>
    <name evidence="2" type="ORF">SSS_7129</name>
</gene>
<feature type="compositionally biased region" description="Acidic residues" evidence="1">
    <location>
        <begin position="1037"/>
        <end position="1058"/>
    </location>
</feature>
<protein>
    <submittedName>
        <fullName evidence="2 3">Uncharacterized protein</fullName>
    </submittedName>
</protein>
<dbReference type="Proteomes" id="UP000070412">
    <property type="component" value="Unassembled WGS sequence"/>
</dbReference>
<feature type="region of interest" description="Disordered" evidence="1">
    <location>
        <begin position="100"/>
        <end position="127"/>
    </location>
</feature>
<feature type="compositionally biased region" description="Basic and acidic residues" evidence="1">
    <location>
        <begin position="492"/>
        <end position="501"/>
    </location>
</feature>
<feature type="compositionally biased region" description="Low complexity" evidence="1">
    <location>
        <begin position="1089"/>
        <end position="1099"/>
    </location>
</feature>
<feature type="compositionally biased region" description="Low complexity" evidence="1">
    <location>
        <begin position="743"/>
        <end position="757"/>
    </location>
</feature>
<evidence type="ECO:0000313" key="3">
    <source>
        <dbReference type="EnsemblMetazoa" id="KAF7491022.1"/>
    </source>
</evidence>
<name>A0A834VB50_SARSC</name>
<dbReference type="AlphaFoldDB" id="A0A834VB50"/>
<evidence type="ECO:0000313" key="4">
    <source>
        <dbReference type="Proteomes" id="UP000070412"/>
    </source>
</evidence>
<feature type="compositionally biased region" description="Polar residues" evidence="1">
    <location>
        <begin position="250"/>
        <end position="259"/>
    </location>
</feature>
<feature type="compositionally biased region" description="Low complexity" evidence="1">
    <location>
        <begin position="377"/>
        <end position="400"/>
    </location>
</feature>
<dbReference type="EnsemblMetazoa" id="SSS_7129s_mrna">
    <property type="protein sequence ID" value="KAF7491022.1"/>
    <property type="gene ID" value="SSS_7129"/>
</dbReference>
<sequence length="1158" mass="130975">MKLKKISTSITFRPSTTMAAVILLFALLCSLVMHSRSIDQSVPFPSPPSSSSLKSIDLHSISHSTVVNRTNHLTLVPTQKKYLNLSNLISSKKLPHSPVSVHRRFDSSDDGDYVSGDYESTGSSSQSSSFIKSLIPKSPFKKPIKKIFKSWFEPDPEALDEESNKSSFYFAKPKTNIFKNVIKKNYGEDPIQSDHDTDQMIPPKIPPMKHAESINRAHHLVPYSNQPNYHAPVNHHRYHHLNVQQPNYRKSISRSQPQFSLGDPANGRGVTLSFGDDTQQSETTYSSQQSYAYQAPIEQSKNDGGGSGRGISLSFGGGGDSGGGSGMSINLGRGNGEGRGMSINLGRGNGEGRGMSLSFGGRGGSGMSLNFGGGSSGENSGSYKESSSSNYPTYSSQSSYGSNSYGYNNDYYYPPKPLFSMMMPSKGKTVIEMNQHPSRLKMKINSSPKVKITTNTKDPLEKPPLEEEVIMEDIFGPPEPFEKPTPKNQSSSDKDQNGKMDDKMTMIDRLNQTKYAAYPYGYYPYAPNPYQYYQHPYSNYYYGYYQYHNQYPMQNYHYNFNRSWQAFGVPQQQYQHHLSQQSQPIKSPGPMSVAGQDHIRQQFSPHYSQYSKNSPMNPAAISYTQMASNNAYATTLRQQQPQQTPARVSSPMVPSYPIVSYASPSVSFQPKSNLVPNRARPIQMIDSHHYNGFKRSSTSKNYQKDLLTLGTKTMTNTIATYANRQSHLNSINHHRSKPRQLYSMKRNSSPSSSPKNSIYKDPMQNSESQTSLTAAAMPYQNFGNRLPPPPPSTTALNNSNAMMITSESNNGLGYNYNYYYPHLSQQPQQQHHHPQSASADKKINYSIKNGPTNGTYPWNPYNNYNYYNNPYYDYYRNYYDYAKKYYDSYYRKNRTSISGFSQNSFDYEQSKIFGSRTIKYPGGSTKEEKARIIFDVRPRVTFKMLNKTEQEMQDEELKKKKKDHIFKTHMEIIMESTTIKPKSYYDSYYGYNYGPEEDDFGWTHESPYATTPAPKPKPKTVATTRRRTTTTEAPSQETDEEDENGTNEDENGSNDDENGTTSTTAEPSNSEEDNNEDEEEENGQEEETTTPSTSTSTTEANDEENADEGDEDDEVIEGKGDEQETTDENKIQTKMTNLKPMERETETEMEMEMEMKVK</sequence>
<reference evidence="4" key="1">
    <citation type="journal article" date="2020" name="PLoS Negl. Trop. Dis.">
        <title>High-quality nuclear genome for Sarcoptes scabiei-A critical resource for a neglected parasite.</title>
        <authorList>
            <person name="Korhonen P.K."/>
            <person name="Gasser R.B."/>
            <person name="Ma G."/>
            <person name="Wang T."/>
            <person name="Stroehlein A.J."/>
            <person name="Young N.D."/>
            <person name="Ang C.S."/>
            <person name="Fernando D.D."/>
            <person name="Lu H.C."/>
            <person name="Taylor S."/>
            <person name="Reynolds S.L."/>
            <person name="Mofiz E."/>
            <person name="Najaraj S.H."/>
            <person name="Gowda H."/>
            <person name="Madugundu A."/>
            <person name="Renuse S."/>
            <person name="Holt D."/>
            <person name="Pandey A."/>
            <person name="Papenfuss A.T."/>
            <person name="Fischer K."/>
        </authorList>
    </citation>
    <scope>NUCLEOTIDE SEQUENCE [LARGE SCALE GENOMIC DNA]</scope>
</reference>
<dbReference type="OrthoDB" id="6516625at2759"/>
<evidence type="ECO:0000256" key="1">
    <source>
        <dbReference type="SAM" id="MobiDB-lite"/>
    </source>
</evidence>
<feature type="compositionally biased region" description="Gly residues" evidence="1">
    <location>
        <begin position="360"/>
        <end position="376"/>
    </location>
</feature>
<feature type="region of interest" description="Disordered" evidence="1">
    <location>
        <begin position="250"/>
        <end position="400"/>
    </location>
</feature>
<evidence type="ECO:0000313" key="2">
    <source>
        <dbReference type="EMBL" id="KAF7491022.1"/>
    </source>
</evidence>
<feature type="compositionally biased region" description="Low complexity" evidence="1">
    <location>
        <begin position="113"/>
        <end position="127"/>
    </location>
</feature>
<reference evidence="3" key="3">
    <citation type="submission" date="2022-06" db="UniProtKB">
        <authorList>
            <consortium name="EnsemblMetazoa"/>
        </authorList>
    </citation>
    <scope>IDENTIFICATION</scope>
</reference>
<accession>A0A834VB50</accession>
<dbReference type="EMBL" id="WVUK01000062">
    <property type="protein sequence ID" value="KAF7491022.1"/>
    <property type="molecule type" value="Genomic_DNA"/>
</dbReference>
<feature type="compositionally biased region" description="Acidic residues" evidence="1">
    <location>
        <begin position="1069"/>
        <end position="1088"/>
    </location>
</feature>
<feature type="compositionally biased region" description="Basic and acidic residues" evidence="1">
    <location>
        <begin position="1116"/>
        <end position="1131"/>
    </location>
</feature>
<reference evidence="2" key="2">
    <citation type="submission" date="2020-01" db="EMBL/GenBank/DDBJ databases">
        <authorList>
            <person name="Korhonen P.K.K."/>
            <person name="Guangxu M.G."/>
            <person name="Wang T.W."/>
            <person name="Stroehlein A.J.S."/>
            <person name="Young N.D."/>
            <person name="Ang C.-S.A."/>
            <person name="Fernando D.W.F."/>
            <person name="Lu H.L."/>
            <person name="Taylor S.T."/>
            <person name="Ehtesham M.E.M."/>
            <person name="Najaraj S.H.N."/>
            <person name="Harsha G.H.G."/>
            <person name="Madugundu A.M."/>
            <person name="Renuse S.R."/>
            <person name="Holt D.H."/>
            <person name="Pandey A.P."/>
            <person name="Papenfuss A.P."/>
            <person name="Gasser R.B.G."/>
            <person name="Fischer K.F."/>
        </authorList>
    </citation>
    <scope>NUCLEOTIDE SEQUENCE</scope>
    <source>
        <strain evidence="2">SSS_KF_BRIS2020</strain>
    </source>
</reference>
<feature type="compositionally biased region" description="Gly residues" evidence="1">
    <location>
        <begin position="303"/>
        <end position="326"/>
    </location>
</feature>
<feature type="region of interest" description="Disordered" evidence="1">
    <location>
        <begin position="475"/>
        <end position="501"/>
    </location>
</feature>
<feature type="compositionally biased region" description="Low complexity" evidence="1">
    <location>
        <begin position="278"/>
        <end position="295"/>
    </location>
</feature>
<proteinExistence type="predicted"/>